<dbReference type="AlphaFoldDB" id="A0A9D1AKZ2"/>
<dbReference type="NCBIfam" id="TIGR00755">
    <property type="entry name" value="ksgA"/>
    <property type="match status" value="1"/>
</dbReference>
<dbReference type="Gene3D" id="3.40.50.150">
    <property type="entry name" value="Vaccinia Virus protein VP39"/>
    <property type="match status" value="1"/>
</dbReference>
<comment type="subcellular location">
    <subcellularLocation>
        <location evidence="7">Cytoplasm</location>
    </subcellularLocation>
</comment>
<gene>
    <name evidence="7 10" type="primary">rsmA</name>
    <name evidence="7" type="synonym">ksgA</name>
    <name evidence="10" type="ORF">IAB89_02465</name>
</gene>
<dbReference type="SUPFAM" id="SSF53335">
    <property type="entry name" value="S-adenosyl-L-methionine-dependent methyltransferases"/>
    <property type="match status" value="1"/>
</dbReference>
<dbReference type="PROSITE" id="PS01131">
    <property type="entry name" value="RRNA_A_DIMETH"/>
    <property type="match status" value="1"/>
</dbReference>
<dbReference type="HAMAP" id="MF_00607">
    <property type="entry name" value="16SrRNA_methyltr_A"/>
    <property type="match status" value="1"/>
</dbReference>
<evidence type="ECO:0000256" key="4">
    <source>
        <dbReference type="ARBA" id="ARBA00022679"/>
    </source>
</evidence>
<protein>
    <recommendedName>
        <fullName evidence="7">Ribosomal RNA small subunit methyltransferase A</fullName>
        <ecNumber evidence="7">2.1.1.182</ecNumber>
    </recommendedName>
    <alternativeName>
        <fullName evidence="7">16S rRNA (adenine(1518)-N(6)/adenine(1519)-N(6))-dimethyltransferase</fullName>
    </alternativeName>
    <alternativeName>
        <fullName evidence="7">16S rRNA dimethyladenosine transferase</fullName>
    </alternativeName>
    <alternativeName>
        <fullName evidence="7">16S rRNA dimethylase</fullName>
    </alternativeName>
    <alternativeName>
        <fullName evidence="7">S-adenosylmethionine-6-N', N'-adenosyl(rRNA) dimethyltransferase</fullName>
    </alternativeName>
</protein>
<sequence length="293" mass="31682">MCKVNQLSDIAVIRDVLGRHGFHFSKSLGQNFLVNPGVCPRMAEECGAGPESGVLEIGPGIGVLTAELARRAGRVVSIELDQRLLPVLDETLAEFSNVKIVNGDVMKVDLHALLREEFPGMQVAVCANLPYYITSPVIMRLLEEKLPVTSLTVMVQKEAAERLCAAPGTRQCGAVSAAVRYYAEPKLLFGVGRGSFLPQPNVDSAVIRFDILDHPPVEVDSEKGFFALVKAAFGQRRKTVANSVSALLGLSKDRVQRACERAGVSPTARAEQLTMEELAALSRAIGQEKEEEA</sequence>
<evidence type="ECO:0000313" key="11">
    <source>
        <dbReference type="Proteomes" id="UP000824242"/>
    </source>
</evidence>
<dbReference type="PANTHER" id="PTHR11727:SF7">
    <property type="entry name" value="DIMETHYLADENOSINE TRANSFERASE-RELATED"/>
    <property type="match status" value="1"/>
</dbReference>
<dbReference type="GO" id="GO:0005829">
    <property type="term" value="C:cytosol"/>
    <property type="evidence" value="ECO:0007669"/>
    <property type="project" value="TreeGrafter"/>
</dbReference>
<evidence type="ECO:0000259" key="9">
    <source>
        <dbReference type="SMART" id="SM00650"/>
    </source>
</evidence>
<dbReference type="InterPro" id="IPR011530">
    <property type="entry name" value="rRNA_adenine_dimethylase"/>
</dbReference>
<dbReference type="Gene3D" id="1.10.8.100">
    <property type="entry name" value="Ribosomal RNA adenine dimethylase-like, domain 2"/>
    <property type="match status" value="1"/>
</dbReference>
<dbReference type="InterPro" id="IPR020596">
    <property type="entry name" value="rRNA_Ade_Mease_Trfase_CS"/>
</dbReference>
<feature type="binding site" evidence="7 8">
    <location>
        <position position="31"/>
    </location>
    <ligand>
        <name>S-adenosyl-L-methionine</name>
        <dbReference type="ChEBI" id="CHEBI:59789"/>
    </ligand>
</feature>
<feature type="binding site" evidence="7 8">
    <location>
        <position position="79"/>
    </location>
    <ligand>
        <name>S-adenosyl-L-methionine</name>
        <dbReference type="ChEBI" id="CHEBI:59789"/>
    </ligand>
</feature>
<keyword evidence="6 7" id="KW-0694">RNA-binding</keyword>
<dbReference type="PROSITE" id="PS51689">
    <property type="entry name" value="SAM_RNA_A_N6_MT"/>
    <property type="match status" value="1"/>
</dbReference>
<dbReference type="Pfam" id="PF00398">
    <property type="entry name" value="RrnaAD"/>
    <property type="match status" value="1"/>
</dbReference>
<keyword evidence="2 7" id="KW-0698">rRNA processing</keyword>
<dbReference type="PANTHER" id="PTHR11727">
    <property type="entry name" value="DIMETHYLADENOSINE TRANSFERASE"/>
    <property type="match status" value="1"/>
</dbReference>
<dbReference type="InterPro" id="IPR001737">
    <property type="entry name" value="KsgA/Erm"/>
</dbReference>
<comment type="catalytic activity">
    <reaction evidence="7">
        <text>adenosine(1518)/adenosine(1519) in 16S rRNA + 4 S-adenosyl-L-methionine = N(6)-dimethyladenosine(1518)/N(6)-dimethyladenosine(1519) in 16S rRNA + 4 S-adenosyl-L-homocysteine + 4 H(+)</text>
        <dbReference type="Rhea" id="RHEA:19609"/>
        <dbReference type="Rhea" id="RHEA-COMP:10232"/>
        <dbReference type="Rhea" id="RHEA-COMP:10233"/>
        <dbReference type="ChEBI" id="CHEBI:15378"/>
        <dbReference type="ChEBI" id="CHEBI:57856"/>
        <dbReference type="ChEBI" id="CHEBI:59789"/>
        <dbReference type="ChEBI" id="CHEBI:74411"/>
        <dbReference type="ChEBI" id="CHEBI:74493"/>
        <dbReference type="EC" id="2.1.1.182"/>
    </reaction>
</comment>
<keyword evidence="1 7" id="KW-0963">Cytoplasm</keyword>
<name>A0A9D1AKZ2_9FIRM</name>
<evidence type="ECO:0000256" key="8">
    <source>
        <dbReference type="PROSITE-ProRule" id="PRU01026"/>
    </source>
</evidence>
<keyword evidence="5 7" id="KW-0949">S-adenosyl-L-methionine</keyword>
<dbReference type="InterPro" id="IPR020598">
    <property type="entry name" value="rRNA_Ade_methylase_Trfase_N"/>
</dbReference>
<feature type="binding site" evidence="7 8">
    <location>
        <position position="104"/>
    </location>
    <ligand>
        <name>S-adenosyl-L-methionine</name>
        <dbReference type="ChEBI" id="CHEBI:59789"/>
    </ligand>
</feature>
<dbReference type="EC" id="2.1.1.182" evidence="7"/>
<evidence type="ECO:0000256" key="7">
    <source>
        <dbReference type="HAMAP-Rule" id="MF_00607"/>
    </source>
</evidence>
<comment type="similarity">
    <text evidence="7">Belongs to the class I-like SAM-binding methyltransferase superfamily. rRNA adenine N(6)-methyltransferase family. RsmA subfamily.</text>
</comment>
<dbReference type="InterPro" id="IPR023165">
    <property type="entry name" value="rRNA_Ade_diMease-like_C"/>
</dbReference>
<evidence type="ECO:0000256" key="2">
    <source>
        <dbReference type="ARBA" id="ARBA00022552"/>
    </source>
</evidence>
<dbReference type="InterPro" id="IPR029063">
    <property type="entry name" value="SAM-dependent_MTases_sf"/>
</dbReference>
<dbReference type="SMART" id="SM00650">
    <property type="entry name" value="rADc"/>
    <property type="match status" value="1"/>
</dbReference>
<feature type="domain" description="Ribosomal RNA adenine methylase transferase N-terminal" evidence="9">
    <location>
        <begin position="38"/>
        <end position="213"/>
    </location>
</feature>
<dbReference type="GO" id="GO:0003723">
    <property type="term" value="F:RNA binding"/>
    <property type="evidence" value="ECO:0007669"/>
    <property type="project" value="UniProtKB-UniRule"/>
</dbReference>
<keyword evidence="3 7" id="KW-0489">Methyltransferase</keyword>
<feature type="binding site" evidence="7 8">
    <location>
        <position position="33"/>
    </location>
    <ligand>
        <name>S-adenosyl-L-methionine</name>
        <dbReference type="ChEBI" id="CHEBI:59789"/>
    </ligand>
</feature>
<dbReference type="Proteomes" id="UP000824242">
    <property type="component" value="Unassembled WGS sequence"/>
</dbReference>
<reference evidence="10" key="1">
    <citation type="submission" date="2020-10" db="EMBL/GenBank/DDBJ databases">
        <authorList>
            <person name="Gilroy R."/>
        </authorList>
    </citation>
    <scope>NUCLEOTIDE SEQUENCE</scope>
    <source>
        <strain evidence="10">ChiSxjej1B13-7958</strain>
    </source>
</reference>
<dbReference type="FunFam" id="3.40.50.150:FF:000023">
    <property type="entry name" value="Ribosomal RNA small subunit methyltransferase A"/>
    <property type="match status" value="1"/>
</dbReference>
<organism evidence="10 11">
    <name type="scientific">Candidatus Caccousia avicola</name>
    <dbReference type="NCBI Taxonomy" id="2840721"/>
    <lineage>
        <taxon>Bacteria</taxon>
        <taxon>Bacillati</taxon>
        <taxon>Bacillota</taxon>
        <taxon>Clostridia</taxon>
        <taxon>Eubacteriales</taxon>
        <taxon>Oscillospiraceae</taxon>
        <taxon>Oscillospiraceae incertae sedis</taxon>
        <taxon>Candidatus Caccousia</taxon>
    </lineage>
</organism>
<dbReference type="EMBL" id="DVGZ01000026">
    <property type="protein sequence ID" value="HIR46512.1"/>
    <property type="molecule type" value="Genomic_DNA"/>
</dbReference>
<evidence type="ECO:0000256" key="1">
    <source>
        <dbReference type="ARBA" id="ARBA00022490"/>
    </source>
</evidence>
<dbReference type="GO" id="GO:0052908">
    <property type="term" value="F:16S rRNA (adenine(1518)-N(6)/adenine(1519)-N(6))-dimethyltransferase activity"/>
    <property type="evidence" value="ECO:0007669"/>
    <property type="project" value="UniProtKB-EC"/>
</dbReference>
<evidence type="ECO:0000313" key="10">
    <source>
        <dbReference type="EMBL" id="HIR46512.1"/>
    </source>
</evidence>
<accession>A0A9D1AKZ2</accession>
<evidence type="ECO:0000256" key="3">
    <source>
        <dbReference type="ARBA" id="ARBA00022603"/>
    </source>
</evidence>
<dbReference type="CDD" id="cd02440">
    <property type="entry name" value="AdoMet_MTases"/>
    <property type="match status" value="1"/>
</dbReference>
<reference evidence="10" key="2">
    <citation type="journal article" date="2021" name="PeerJ">
        <title>Extensive microbial diversity within the chicken gut microbiome revealed by metagenomics and culture.</title>
        <authorList>
            <person name="Gilroy R."/>
            <person name="Ravi A."/>
            <person name="Getino M."/>
            <person name="Pursley I."/>
            <person name="Horton D.L."/>
            <person name="Alikhan N.F."/>
            <person name="Baker D."/>
            <person name="Gharbi K."/>
            <person name="Hall N."/>
            <person name="Watson M."/>
            <person name="Adriaenssens E.M."/>
            <person name="Foster-Nyarko E."/>
            <person name="Jarju S."/>
            <person name="Secka A."/>
            <person name="Antonio M."/>
            <person name="Oren A."/>
            <person name="Chaudhuri R.R."/>
            <person name="La Ragione R."/>
            <person name="Hildebrand F."/>
            <person name="Pallen M.J."/>
        </authorList>
    </citation>
    <scope>NUCLEOTIDE SEQUENCE</scope>
    <source>
        <strain evidence="10">ChiSxjej1B13-7958</strain>
    </source>
</reference>
<evidence type="ECO:0000256" key="5">
    <source>
        <dbReference type="ARBA" id="ARBA00022691"/>
    </source>
</evidence>
<evidence type="ECO:0000256" key="6">
    <source>
        <dbReference type="ARBA" id="ARBA00022884"/>
    </source>
</evidence>
<keyword evidence="4 7" id="KW-0808">Transferase</keyword>
<proteinExistence type="inferred from homology"/>
<comment type="function">
    <text evidence="7">Specifically dimethylates two adjacent adenosines (A1518 and A1519) in the loop of a conserved hairpin near the 3'-end of 16S rRNA in the 30S particle. May play a critical role in biogenesis of 30S subunits.</text>
</comment>
<feature type="binding site" evidence="7 8">
    <location>
        <position position="58"/>
    </location>
    <ligand>
        <name>S-adenosyl-L-methionine</name>
        <dbReference type="ChEBI" id="CHEBI:59789"/>
    </ligand>
</feature>
<feature type="binding site" evidence="7 8">
    <location>
        <position position="128"/>
    </location>
    <ligand>
        <name>S-adenosyl-L-methionine</name>
        <dbReference type="ChEBI" id="CHEBI:59789"/>
    </ligand>
</feature>
<comment type="caution">
    <text evidence="10">The sequence shown here is derived from an EMBL/GenBank/DDBJ whole genome shotgun (WGS) entry which is preliminary data.</text>
</comment>